<evidence type="ECO:0000313" key="1">
    <source>
        <dbReference type="EMBL" id="KJZ71433.1"/>
    </source>
</evidence>
<evidence type="ECO:0000313" key="2">
    <source>
        <dbReference type="Proteomes" id="UP000054481"/>
    </source>
</evidence>
<dbReference type="AlphaFoldDB" id="A0A0F7ZSI7"/>
<protein>
    <submittedName>
        <fullName evidence="1">Uncharacterized protein</fullName>
    </submittedName>
</protein>
<gene>
    <name evidence="1" type="ORF">HIM_09157</name>
</gene>
<sequence length="237" mass="26097">MPEQAVRQPVDEVAARYHGNDNWYLELVAALTVLNRGDLTPLVAQKAVELAGQDRQARRMVWLRLREAMLKLTVVAGQAKALGTQRALQGAIAAEDVPSAQGHRDFNMDRDEALQKCVNYIALMVGDQAAGELNKQLSAEKSLVGHDLATYNYCISGTQVLLDDTIMHMRDTERLIVAALVGLDIVWWAEAHVKALLVHKGTPADAREVVDLVHAVANAVDAKLEESARLHDFIHNL</sequence>
<dbReference type="InterPro" id="IPR029032">
    <property type="entry name" value="AhpD-like"/>
</dbReference>
<name>A0A0F7ZSI7_9HYPO</name>
<dbReference type="Proteomes" id="UP000054481">
    <property type="component" value="Unassembled WGS sequence"/>
</dbReference>
<keyword evidence="2" id="KW-1185">Reference proteome</keyword>
<dbReference type="Gene3D" id="1.20.1290.10">
    <property type="entry name" value="AhpD-like"/>
    <property type="match status" value="1"/>
</dbReference>
<dbReference type="PANTHER" id="PTHR28180">
    <property type="entry name" value="CONSERVED MITOCHONDRIAL PROTEIN-RELATED"/>
    <property type="match status" value="1"/>
</dbReference>
<reference evidence="1 2" key="1">
    <citation type="journal article" date="2014" name="Genome Biol. Evol.">
        <title>Comparative genomics and transcriptomics analyses reveal divergent lifestyle features of nematode endoparasitic fungus Hirsutella minnesotensis.</title>
        <authorList>
            <person name="Lai Y."/>
            <person name="Liu K."/>
            <person name="Zhang X."/>
            <person name="Zhang X."/>
            <person name="Li K."/>
            <person name="Wang N."/>
            <person name="Shu C."/>
            <person name="Wu Y."/>
            <person name="Wang C."/>
            <person name="Bushley K.E."/>
            <person name="Xiang M."/>
            <person name="Liu X."/>
        </authorList>
    </citation>
    <scope>NUCLEOTIDE SEQUENCE [LARGE SCALE GENOMIC DNA]</scope>
    <source>
        <strain evidence="1 2">3608</strain>
    </source>
</reference>
<dbReference type="EMBL" id="KQ030574">
    <property type="protein sequence ID" value="KJZ71433.1"/>
    <property type="molecule type" value="Genomic_DNA"/>
</dbReference>
<organism evidence="1 2">
    <name type="scientific">Hirsutella minnesotensis 3608</name>
    <dbReference type="NCBI Taxonomy" id="1043627"/>
    <lineage>
        <taxon>Eukaryota</taxon>
        <taxon>Fungi</taxon>
        <taxon>Dikarya</taxon>
        <taxon>Ascomycota</taxon>
        <taxon>Pezizomycotina</taxon>
        <taxon>Sordariomycetes</taxon>
        <taxon>Hypocreomycetidae</taxon>
        <taxon>Hypocreales</taxon>
        <taxon>Ophiocordycipitaceae</taxon>
        <taxon>Hirsutella</taxon>
    </lineage>
</organism>
<dbReference type="InterPro" id="IPR052999">
    <property type="entry name" value="PTS1_Protein"/>
</dbReference>
<dbReference type="OrthoDB" id="5537330at2759"/>
<accession>A0A0F7ZSI7</accession>
<proteinExistence type="predicted"/>